<name>A0ABN1WFG8_9ACTN</name>
<evidence type="ECO:0008006" key="4">
    <source>
        <dbReference type="Google" id="ProtNLM"/>
    </source>
</evidence>
<evidence type="ECO:0000313" key="2">
    <source>
        <dbReference type="EMBL" id="GAA1248138.1"/>
    </source>
</evidence>
<dbReference type="InterPro" id="IPR023869">
    <property type="entry name" value="tRNA_Adeno_NH3ase_assoc_put"/>
</dbReference>
<dbReference type="EMBL" id="BAAALF010000082">
    <property type="protein sequence ID" value="GAA1248138.1"/>
    <property type="molecule type" value="Genomic_DNA"/>
</dbReference>
<evidence type="ECO:0000256" key="1">
    <source>
        <dbReference type="SAM" id="MobiDB-lite"/>
    </source>
</evidence>
<feature type="region of interest" description="Disordered" evidence="1">
    <location>
        <begin position="144"/>
        <end position="180"/>
    </location>
</feature>
<protein>
    <recommendedName>
        <fullName evidence="4">tRNA adenosine deaminase-associated protein</fullName>
    </recommendedName>
</protein>
<comment type="caution">
    <text evidence="2">The sequence shown here is derived from an EMBL/GenBank/DDBJ whole genome shotgun (WGS) entry which is preliminary data.</text>
</comment>
<gene>
    <name evidence="2" type="ORF">GCM10009665_43800</name>
</gene>
<reference evidence="2 3" key="1">
    <citation type="journal article" date="2019" name="Int. J. Syst. Evol. Microbiol.">
        <title>The Global Catalogue of Microorganisms (GCM) 10K type strain sequencing project: providing services to taxonomists for standard genome sequencing and annotation.</title>
        <authorList>
            <consortium name="The Broad Institute Genomics Platform"/>
            <consortium name="The Broad Institute Genome Sequencing Center for Infectious Disease"/>
            <person name="Wu L."/>
            <person name="Ma J."/>
        </authorList>
    </citation>
    <scope>NUCLEOTIDE SEQUENCE [LARGE SCALE GENOMIC DNA]</scope>
    <source>
        <strain evidence="2 3">JCM 13004</strain>
    </source>
</reference>
<sequence>MGRSEQRTASGAGAARPRSPEIAYGRDHLGVSLVAYFAAVLARTEDGWDVSETELDNVETLADLADLAREAAQDDNTVLVFIEQEDAWFAVVRVDGEEDPRIFVSDAAAAARSSYGDVVLTEELVGRAGDSEFDDLDSLVTELEESEDAELSSTGSDDEEDEGPATGPGGVPVGPLGDSELLSEFGVSSGDLLDLSGEGAEPGDALNEIADALGCAEVLEAVR</sequence>
<accession>A0ABN1WFG8</accession>
<evidence type="ECO:0000313" key="3">
    <source>
        <dbReference type="Proteomes" id="UP001500037"/>
    </source>
</evidence>
<dbReference type="Proteomes" id="UP001500037">
    <property type="component" value="Unassembled WGS sequence"/>
</dbReference>
<keyword evidence="3" id="KW-1185">Reference proteome</keyword>
<organism evidence="2 3">
    <name type="scientific">Kitasatospora nipponensis</name>
    <dbReference type="NCBI Taxonomy" id="258049"/>
    <lineage>
        <taxon>Bacteria</taxon>
        <taxon>Bacillati</taxon>
        <taxon>Actinomycetota</taxon>
        <taxon>Actinomycetes</taxon>
        <taxon>Kitasatosporales</taxon>
        <taxon>Streptomycetaceae</taxon>
        <taxon>Kitasatospora</taxon>
    </lineage>
</organism>
<feature type="compositionally biased region" description="Acidic residues" evidence="1">
    <location>
        <begin position="144"/>
        <end position="163"/>
    </location>
</feature>
<proteinExistence type="predicted"/>
<dbReference type="NCBIfam" id="TIGR03941">
    <property type="entry name" value="tRNA_deam_assoc"/>
    <property type="match status" value="1"/>
</dbReference>